<dbReference type="PATRIC" id="fig|1379.3.peg.1089"/>
<proteinExistence type="predicted"/>
<comment type="caution">
    <text evidence="1">The sequence shown here is derived from an EMBL/GenBank/DDBJ whole genome shotgun (WGS) entry which is preliminary data.</text>
</comment>
<dbReference type="RefSeq" id="WP_060914252.1">
    <property type="nucleotide sequence ID" value="NZ_KQ959961.1"/>
</dbReference>
<organism evidence="1 2">
    <name type="scientific">Gemella haemolysans</name>
    <dbReference type="NCBI Taxonomy" id="1379"/>
    <lineage>
        <taxon>Bacteria</taxon>
        <taxon>Bacillati</taxon>
        <taxon>Bacillota</taxon>
        <taxon>Bacilli</taxon>
        <taxon>Bacillales</taxon>
        <taxon>Gemellaceae</taxon>
        <taxon>Gemella</taxon>
    </lineage>
</organism>
<evidence type="ECO:0000313" key="2">
    <source>
        <dbReference type="Proteomes" id="UP000070355"/>
    </source>
</evidence>
<dbReference type="STRING" id="1379.HMPREF3186_01104"/>
<name>A0A133ZVS2_9BACL</name>
<dbReference type="OrthoDB" id="2990931at2"/>
<protein>
    <recommendedName>
        <fullName evidence="3">PepSY domain-containing protein</fullName>
    </recommendedName>
</protein>
<sequence length="89" mass="10755">MKLKRILLPLAAVYAGYRVYQKTEEQELNNDHIDRCRNKLIALGYDVIDSYTLNLKENSYLMFYFDNNNIEYEVRYDKESETIEYIKEV</sequence>
<evidence type="ECO:0000313" key="1">
    <source>
        <dbReference type="EMBL" id="KXB59541.1"/>
    </source>
</evidence>
<evidence type="ECO:0008006" key="3">
    <source>
        <dbReference type="Google" id="ProtNLM"/>
    </source>
</evidence>
<dbReference type="AlphaFoldDB" id="A0A133ZVS2"/>
<accession>A0A133ZVS2</accession>
<dbReference type="EMBL" id="LSDC01000071">
    <property type="protein sequence ID" value="KXB59541.1"/>
    <property type="molecule type" value="Genomic_DNA"/>
</dbReference>
<gene>
    <name evidence="1" type="ORF">HMPREF3186_01104</name>
</gene>
<dbReference type="Proteomes" id="UP000070355">
    <property type="component" value="Unassembled WGS sequence"/>
</dbReference>
<reference evidence="2" key="1">
    <citation type="submission" date="2016-01" db="EMBL/GenBank/DDBJ databases">
        <authorList>
            <person name="Mitreva M."/>
            <person name="Pepin K.H."/>
            <person name="Mihindukulasuriya K.A."/>
            <person name="Fulton R."/>
            <person name="Fronick C."/>
            <person name="O'Laughlin M."/>
            <person name="Miner T."/>
            <person name="Herter B."/>
            <person name="Rosa B.A."/>
            <person name="Cordes M."/>
            <person name="Tomlinson C."/>
            <person name="Wollam A."/>
            <person name="Palsikar V.B."/>
            <person name="Mardis E.R."/>
            <person name="Wilson R.K."/>
        </authorList>
    </citation>
    <scope>NUCLEOTIDE SEQUENCE [LARGE SCALE GENOMIC DNA]</scope>
    <source>
        <strain evidence="2">DNF01167</strain>
    </source>
</reference>